<feature type="region of interest" description="Disordered" evidence="1">
    <location>
        <begin position="52"/>
        <end position="90"/>
    </location>
</feature>
<reference evidence="3 4" key="1">
    <citation type="submission" date="2019-07" db="EMBL/GenBank/DDBJ databases">
        <title>Whole genome shotgun sequence of Skermanella aerolata NBRC 106429.</title>
        <authorList>
            <person name="Hosoyama A."/>
            <person name="Uohara A."/>
            <person name="Ohji S."/>
            <person name="Ichikawa N."/>
        </authorList>
    </citation>
    <scope>NUCLEOTIDE SEQUENCE [LARGE SCALE GENOMIC DNA]</scope>
    <source>
        <strain evidence="3 4">NBRC 106429</strain>
    </source>
</reference>
<comment type="caution">
    <text evidence="3">The sequence shown here is derived from an EMBL/GenBank/DDBJ whole genome shotgun (WGS) entry which is preliminary data.</text>
</comment>
<proteinExistence type="predicted"/>
<sequence>MDQSGTTGRVSGTRRMGWIGIVAVLAMLVRALVPEFSMALAGPAGQHPVERPIAAVSADCHDGASLAQPGPKPAYDPGSDPGPGQPYGPHCPFCLVQHAAALPPPPQPEIFIPAEDANSPSLPETDAAPQRRLPSPIQPRAPPV</sequence>
<evidence type="ECO:0000313" key="3">
    <source>
        <dbReference type="EMBL" id="GEO42660.1"/>
    </source>
</evidence>
<dbReference type="InterPro" id="IPR021333">
    <property type="entry name" value="DUF2946"/>
</dbReference>
<accession>A0A512E2H5</accession>
<keyword evidence="2" id="KW-0812">Transmembrane</keyword>
<evidence type="ECO:0000256" key="1">
    <source>
        <dbReference type="SAM" id="MobiDB-lite"/>
    </source>
</evidence>
<evidence type="ECO:0008006" key="5">
    <source>
        <dbReference type="Google" id="ProtNLM"/>
    </source>
</evidence>
<keyword evidence="2" id="KW-0472">Membrane</keyword>
<protein>
    <recommendedName>
        <fullName evidence="5">DUF2946 domain-containing protein</fullName>
    </recommendedName>
</protein>
<gene>
    <name evidence="3" type="ORF">SAE02_68080</name>
</gene>
<organism evidence="3 4">
    <name type="scientific">Skermanella aerolata</name>
    <dbReference type="NCBI Taxonomy" id="393310"/>
    <lineage>
        <taxon>Bacteria</taxon>
        <taxon>Pseudomonadati</taxon>
        <taxon>Pseudomonadota</taxon>
        <taxon>Alphaproteobacteria</taxon>
        <taxon>Rhodospirillales</taxon>
        <taxon>Azospirillaceae</taxon>
        <taxon>Skermanella</taxon>
    </lineage>
</organism>
<name>A0A512E2H5_9PROT</name>
<keyword evidence="4" id="KW-1185">Reference proteome</keyword>
<feature type="transmembrane region" description="Helical" evidence="2">
    <location>
        <begin position="16"/>
        <end position="33"/>
    </location>
</feature>
<evidence type="ECO:0000256" key="2">
    <source>
        <dbReference type="SAM" id="Phobius"/>
    </source>
</evidence>
<dbReference type="RefSeq" id="WP_169789456.1">
    <property type="nucleotide sequence ID" value="NZ_BJYZ01000047.1"/>
</dbReference>
<evidence type="ECO:0000313" key="4">
    <source>
        <dbReference type="Proteomes" id="UP000321523"/>
    </source>
</evidence>
<dbReference type="Proteomes" id="UP000321523">
    <property type="component" value="Unassembled WGS sequence"/>
</dbReference>
<keyword evidence="2" id="KW-1133">Transmembrane helix</keyword>
<dbReference type="EMBL" id="BJYZ01000047">
    <property type="protein sequence ID" value="GEO42660.1"/>
    <property type="molecule type" value="Genomic_DNA"/>
</dbReference>
<dbReference type="Pfam" id="PF11162">
    <property type="entry name" value="DUF2946"/>
    <property type="match status" value="1"/>
</dbReference>
<feature type="region of interest" description="Disordered" evidence="1">
    <location>
        <begin position="105"/>
        <end position="144"/>
    </location>
</feature>
<dbReference type="AlphaFoldDB" id="A0A512E2H5"/>